<evidence type="ECO:0000313" key="7">
    <source>
        <dbReference type="Proteomes" id="UP001248822"/>
    </source>
</evidence>
<keyword evidence="2" id="KW-0805">Transcription regulation</keyword>
<dbReference type="Gene3D" id="1.10.10.10">
    <property type="entry name" value="Winged helix-like DNA-binding domain superfamily/Winged helix DNA-binding domain"/>
    <property type="match status" value="1"/>
</dbReference>
<dbReference type="InterPro" id="IPR036388">
    <property type="entry name" value="WH-like_DNA-bd_sf"/>
</dbReference>
<keyword evidence="4" id="KW-0804">Transcription</keyword>
<dbReference type="Proteomes" id="UP001248822">
    <property type="component" value="Unassembled WGS sequence"/>
</dbReference>
<proteinExistence type="inferred from homology"/>
<evidence type="ECO:0000256" key="3">
    <source>
        <dbReference type="ARBA" id="ARBA00023125"/>
    </source>
</evidence>
<name>A0AAE4DK72_9ENTR</name>
<dbReference type="SUPFAM" id="SSF53850">
    <property type="entry name" value="Periplasmic binding protein-like II"/>
    <property type="match status" value="1"/>
</dbReference>
<protein>
    <submittedName>
        <fullName evidence="6">LysR family transcriptional regulator</fullName>
    </submittedName>
</protein>
<dbReference type="SUPFAM" id="SSF46785">
    <property type="entry name" value="Winged helix' DNA-binding domain"/>
    <property type="match status" value="1"/>
</dbReference>
<dbReference type="Pfam" id="PF03466">
    <property type="entry name" value="LysR_substrate"/>
    <property type="match status" value="1"/>
</dbReference>
<dbReference type="GO" id="GO:0043565">
    <property type="term" value="F:sequence-specific DNA binding"/>
    <property type="evidence" value="ECO:0007669"/>
    <property type="project" value="TreeGrafter"/>
</dbReference>
<accession>A0AAE4DK72</accession>
<evidence type="ECO:0000313" key="6">
    <source>
        <dbReference type="EMBL" id="MDR9889265.1"/>
    </source>
</evidence>
<dbReference type="InterPro" id="IPR036390">
    <property type="entry name" value="WH_DNA-bd_sf"/>
</dbReference>
<evidence type="ECO:0000256" key="1">
    <source>
        <dbReference type="ARBA" id="ARBA00009437"/>
    </source>
</evidence>
<dbReference type="Pfam" id="PF00126">
    <property type="entry name" value="HTH_1"/>
    <property type="match status" value="1"/>
</dbReference>
<evidence type="ECO:0000259" key="5">
    <source>
        <dbReference type="PROSITE" id="PS50931"/>
    </source>
</evidence>
<dbReference type="PANTHER" id="PTHR30537">
    <property type="entry name" value="HTH-TYPE TRANSCRIPTIONAL REGULATOR"/>
    <property type="match status" value="1"/>
</dbReference>
<dbReference type="PROSITE" id="PS50931">
    <property type="entry name" value="HTH_LYSR"/>
    <property type="match status" value="1"/>
</dbReference>
<dbReference type="CDD" id="cd08422">
    <property type="entry name" value="PBP2_CrgA_like"/>
    <property type="match status" value="1"/>
</dbReference>
<organism evidence="6 7">
    <name type="scientific">Pseudenterobacter timonensis</name>
    <dbReference type="NCBI Taxonomy" id="1755099"/>
    <lineage>
        <taxon>Bacteria</taxon>
        <taxon>Pseudomonadati</taxon>
        <taxon>Pseudomonadota</taxon>
        <taxon>Gammaproteobacteria</taxon>
        <taxon>Enterobacterales</taxon>
        <taxon>Enterobacteriaceae</taxon>
        <taxon>Pseudenterobacter</taxon>
    </lineage>
</organism>
<dbReference type="GO" id="GO:0003700">
    <property type="term" value="F:DNA-binding transcription factor activity"/>
    <property type="evidence" value="ECO:0007669"/>
    <property type="project" value="InterPro"/>
</dbReference>
<reference evidence="6" key="1">
    <citation type="submission" date="2022-12" db="EMBL/GenBank/DDBJ databases">
        <title>NDM-1 containing novel ST 2018 Pseudenterobacter timonensis.</title>
        <authorList>
            <person name="Halder G."/>
            <person name="Mandal S."/>
            <person name="Dutta S."/>
        </authorList>
    </citation>
    <scope>NUCLEOTIDE SEQUENCE</scope>
    <source>
        <strain evidence="6">CNCI147</strain>
    </source>
</reference>
<evidence type="ECO:0000256" key="2">
    <source>
        <dbReference type="ARBA" id="ARBA00023015"/>
    </source>
</evidence>
<dbReference type="InterPro" id="IPR005119">
    <property type="entry name" value="LysR_subst-bd"/>
</dbReference>
<dbReference type="AlphaFoldDB" id="A0AAE4DK72"/>
<dbReference type="InterPro" id="IPR058163">
    <property type="entry name" value="LysR-type_TF_proteobact-type"/>
</dbReference>
<dbReference type="PANTHER" id="PTHR30537:SF5">
    <property type="entry name" value="HTH-TYPE TRANSCRIPTIONAL ACTIVATOR TTDR-RELATED"/>
    <property type="match status" value="1"/>
</dbReference>
<dbReference type="GO" id="GO:0006351">
    <property type="term" value="P:DNA-templated transcription"/>
    <property type="evidence" value="ECO:0007669"/>
    <property type="project" value="TreeGrafter"/>
</dbReference>
<dbReference type="Gene3D" id="3.40.190.290">
    <property type="match status" value="1"/>
</dbReference>
<feature type="domain" description="HTH lysR-type" evidence="5">
    <location>
        <begin position="1"/>
        <end position="60"/>
    </location>
</feature>
<dbReference type="InterPro" id="IPR000847">
    <property type="entry name" value="LysR_HTH_N"/>
</dbReference>
<dbReference type="RefSeq" id="WP_310824675.1">
    <property type="nucleotide sequence ID" value="NZ_JAQGEC010000002.1"/>
</dbReference>
<comment type="similarity">
    <text evidence="1">Belongs to the LysR transcriptional regulatory family.</text>
</comment>
<evidence type="ECO:0000256" key="4">
    <source>
        <dbReference type="ARBA" id="ARBA00023163"/>
    </source>
</evidence>
<keyword evidence="3" id="KW-0238">DNA-binding</keyword>
<dbReference type="EMBL" id="JAQGEC010000002">
    <property type="protein sequence ID" value="MDR9889265.1"/>
    <property type="molecule type" value="Genomic_DNA"/>
</dbReference>
<sequence length="299" mass="34016">MFKQLQDMALFALVAECGSFTATAQKVGLPKSSVSQRISQLEQQVGIRLINRTTRRLNLTFAGEHYLVHCREMLAASERAEYAIQRLRDNPSGRLRMTCPAGIGATLLAHLNASFQRHYPDVSLEVNISDDVLDLVETGFDIAWRTGKPQDSSLIGRRIGYCPRFMLASPDYLARFAPLEHPSQLVEHRFITHKSWSEWLLQRDEENYRHLADNAHLTDNLVYARESALAGAGITLLPAFMLEDKVEQGALVLVMPEWKVEGNELWLAYPSRKLNSPALMSYIDFAMQSDEVKRYYVDR</sequence>
<dbReference type="FunFam" id="1.10.10.10:FF:000001">
    <property type="entry name" value="LysR family transcriptional regulator"/>
    <property type="match status" value="1"/>
</dbReference>
<comment type="caution">
    <text evidence="6">The sequence shown here is derived from an EMBL/GenBank/DDBJ whole genome shotgun (WGS) entry which is preliminary data.</text>
</comment>
<gene>
    <name evidence="6" type="ORF">O7047_03335</name>
</gene>